<dbReference type="Proteomes" id="UP000076079">
    <property type="component" value="Chromosome"/>
</dbReference>
<dbReference type="CDD" id="cd16841">
    <property type="entry name" value="RraA_family"/>
    <property type="match status" value="1"/>
</dbReference>
<keyword evidence="6" id="KW-0456">Lyase</keyword>
<dbReference type="PANTHER" id="PTHR33254:SF4">
    <property type="entry name" value="4-HYDROXY-4-METHYL-2-OXOGLUTARATE ALDOLASE 3-RELATED"/>
    <property type="match status" value="1"/>
</dbReference>
<evidence type="ECO:0000256" key="1">
    <source>
        <dbReference type="ARBA" id="ARBA00001968"/>
    </source>
</evidence>
<keyword evidence="7" id="KW-1185">Reference proteome</keyword>
<organism evidence="6 7">
    <name type="scientific">Luteitalea pratensis</name>
    <dbReference type="NCBI Taxonomy" id="1855912"/>
    <lineage>
        <taxon>Bacteria</taxon>
        <taxon>Pseudomonadati</taxon>
        <taxon>Acidobacteriota</taxon>
        <taxon>Vicinamibacteria</taxon>
        <taxon>Vicinamibacterales</taxon>
        <taxon>Vicinamibacteraceae</taxon>
        <taxon>Luteitalea</taxon>
    </lineage>
</organism>
<dbReference type="InterPro" id="IPR005493">
    <property type="entry name" value="RraA/RraA-like"/>
</dbReference>
<sequence length="373" mass="40212">MRQPSVADSTSAVSRGETLRSQLGALDIPGIPGILGIAALRIATRPPPGYALAHTLTDAAGAVAPAGEESPMFRSVVLAGGTALAVVTLSSLTQAQLFTLTREQLVAYTAQNPFERLPDGRPKVPDALIARARALSSEDILTVLPGKGFRNQYEDGFQILRPGTKLVGRAFTVQFMPVRPDVEEVLNANAKAANIPRLGNQFAIDQLQPGDVLVVDLFGKKEGGTIVGDNLFYYVDKATRGGGLVVDGAVRDLEGLSQIAMPAYFRHAHPTAISNVMISGVNIPVRIGGVTVMPGDLVVGDREGVYFIPPALVTEVLDKADETRIHDEWTKRKFDEGKYKSSEIYGSPRDPELKKEYEAYLKQRLAEIRKGQP</sequence>
<dbReference type="Pfam" id="PF03737">
    <property type="entry name" value="RraA-like"/>
    <property type="match status" value="1"/>
</dbReference>
<dbReference type="GO" id="GO:0016829">
    <property type="term" value="F:lyase activity"/>
    <property type="evidence" value="ECO:0007669"/>
    <property type="project" value="UniProtKB-KW"/>
</dbReference>
<dbReference type="InterPro" id="IPR036704">
    <property type="entry name" value="RraA/RraA-like_sf"/>
</dbReference>
<feature type="binding site" evidence="5">
    <location>
        <position position="251"/>
    </location>
    <ligand>
        <name>substrate</name>
    </ligand>
</feature>
<comment type="cofactor">
    <cofactor evidence="1">
        <name>a divalent metal cation</name>
        <dbReference type="ChEBI" id="CHEBI:60240"/>
    </cofactor>
</comment>
<keyword evidence="5" id="KW-0479">Metal-binding</keyword>
<name>A0A143PSB5_LUTPR</name>
<keyword evidence="5" id="KW-0460">Magnesium</keyword>
<feature type="binding site" evidence="5">
    <location>
        <begin position="228"/>
        <end position="231"/>
    </location>
    <ligand>
        <name>substrate</name>
    </ligand>
</feature>
<evidence type="ECO:0000313" key="6">
    <source>
        <dbReference type="EMBL" id="AMY11048.1"/>
    </source>
</evidence>
<accession>A0A143PSB5</accession>
<reference evidence="6 7" key="1">
    <citation type="journal article" date="2016" name="Genome Announc.">
        <title>First Complete Genome Sequence of a Subdivision 6 Acidobacterium Strain.</title>
        <authorList>
            <person name="Huang S."/>
            <person name="Vieira S."/>
            <person name="Bunk B."/>
            <person name="Riedel T."/>
            <person name="Sproer C."/>
            <person name="Overmann J."/>
        </authorList>
    </citation>
    <scope>NUCLEOTIDE SEQUENCE [LARGE SCALE GENOMIC DNA]</scope>
    <source>
        <strain evidence="7">DSM 100886 HEG_-6_39</strain>
    </source>
</reference>
<evidence type="ECO:0000256" key="5">
    <source>
        <dbReference type="PIRSR" id="PIRSR605493-1"/>
    </source>
</evidence>
<gene>
    <name evidence="6" type="primary">proA_2</name>
    <name evidence="6" type="ORF">LuPra_04292</name>
</gene>
<protein>
    <recommendedName>
        <fullName evidence="2">Putative 4-hydroxy-4-methyl-2-oxoglutarate aldolase</fullName>
    </recommendedName>
    <alternativeName>
        <fullName evidence="3">Regulator of ribonuclease activity homolog</fullName>
    </alternativeName>
    <alternativeName>
        <fullName evidence="4">RraA-like protein</fullName>
    </alternativeName>
</protein>
<dbReference type="KEGG" id="abac:LuPra_04292"/>
<evidence type="ECO:0000256" key="3">
    <source>
        <dbReference type="ARBA" id="ARBA00029596"/>
    </source>
</evidence>
<reference evidence="7" key="2">
    <citation type="submission" date="2016-04" db="EMBL/GenBank/DDBJ databases">
        <title>First Complete Genome Sequence of a Subdivision 6 Acidobacterium.</title>
        <authorList>
            <person name="Huang S."/>
            <person name="Vieira S."/>
            <person name="Bunk B."/>
            <person name="Riedel T."/>
            <person name="Sproeer C."/>
            <person name="Overmann J."/>
        </authorList>
    </citation>
    <scope>NUCLEOTIDE SEQUENCE [LARGE SCALE GENOMIC DNA]</scope>
    <source>
        <strain evidence="7">DSM 100886 HEG_-6_39</strain>
    </source>
</reference>
<feature type="binding site" evidence="5">
    <location>
        <position position="252"/>
    </location>
    <ligand>
        <name>Mg(2+)</name>
        <dbReference type="ChEBI" id="CHEBI:18420"/>
    </ligand>
</feature>
<evidence type="ECO:0000256" key="2">
    <source>
        <dbReference type="ARBA" id="ARBA00016549"/>
    </source>
</evidence>
<dbReference type="EMBL" id="CP015136">
    <property type="protein sequence ID" value="AMY11048.1"/>
    <property type="molecule type" value="Genomic_DNA"/>
</dbReference>
<dbReference type="SUPFAM" id="SSF89562">
    <property type="entry name" value="RraA-like"/>
    <property type="match status" value="1"/>
</dbReference>
<evidence type="ECO:0000313" key="7">
    <source>
        <dbReference type="Proteomes" id="UP000076079"/>
    </source>
</evidence>
<dbReference type="GO" id="GO:0046872">
    <property type="term" value="F:metal ion binding"/>
    <property type="evidence" value="ECO:0007669"/>
    <property type="project" value="UniProtKB-KW"/>
</dbReference>
<dbReference type="AlphaFoldDB" id="A0A143PSB5"/>
<evidence type="ECO:0000256" key="4">
    <source>
        <dbReference type="ARBA" id="ARBA00030169"/>
    </source>
</evidence>
<comment type="cofactor">
    <cofactor evidence="5">
        <name>Mg(2+)</name>
        <dbReference type="ChEBI" id="CHEBI:18420"/>
    </cofactor>
</comment>
<dbReference type="Gene3D" id="3.50.30.40">
    <property type="entry name" value="Ribonuclease E inhibitor RraA/RraA-like"/>
    <property type="match status" value="1"/>
</dbReference>
<proteinExistence type="predicted"/>
<dbReference type="STRING" id="1855912.LuPra_04292"/>
<dbReference type="PANTHER" id="PTHR33254">
    <property type="entry name" value="4-HYDROXY-4-METHYL-2-OXOGLUTARATE ALDOLASE 3-RELATED"/>
    <property type="match status" value="1"/>
</dbReference>